<dbReference type="AlphaFoldDB" id="A0A1G4WNM2"/>
<keyword evidence="1" id="KW-1133">Transmembrane helix</keyword>
<keyword evidence="1" id="KW-0472">Membrane</keyword>
<proteinExistence type="predicted"/>
<feature type="transmembrane region" description="Helical" evidence="1">
    <location>
        <begin position="114"/>
        <end position="136"/>
    </location>
</feature>
<gene>
    <name evidence="2" type="ORF">SAMN02799620_04124</name>
</gene>
<feature type="transmembrane region" description="Helical" evidence="1">
    <location>
        <begin position="22"/>
        <end position="42"/>
    </location>
</feature>
<dbReference type="EMBL" id="FMUB01000008">
    <property type="protein sequence ID" value="SCX26405.1"/>
    <property type="molecule type" value="Genomic_DNA"/>
</dbReference>
<sequence length="146" mass="15737">MTPPDQPVEPPQGRQDGRPEDVITGFWLWMTALPLMVITNIIDTVTAPTPKTAGLAYALTALFLVIVTALVVTFALLMRAGYRWARTLLTAGGITAVMYSLTSLFTVDRGTGAAVAYAVCAITGSVLIVGGVFLLHRRDSHEYLTR</sequence>
<organism evidence="2 3">
    <name type="scientific">Mycolicibacterium fluoranthenivorans</name>
    <dbReference type="NCBI Taxonomy" id="258505"/>
    <lineage>
        <taxon>Bacteria</taxon>
        <taxon>Bacillati</taxon>
        <taxon>Actinomycetota</taxon>
        <taxon>Actinomycetes</taxon>
        <taxon>Mycobacteriales</taxon>
        <taxon>Mycobacteriaceae</taxon>
        <taxon>Mycolicibacterium</taxon>
    </lineage>
</organism>
<protein>
    <recommendedName>
        <fullName evidence="4">Integral membrane protein</fullName>
    </recommendedName>
</protein>
<evidence type="ECO:0000313" key="3">
    <source>
        <dbReference type="Proteomes" id="UP000199707"/>
    </source>
</evidence>
<evidence type="ECO:0008006" key="4">
    <source>
        <dbReference type="Google" id="ProtNLM"/>
    </source>
</evidence>
<keyword evidence="1" id="KW-0812">Transmembrane</keyword>
<dbReference type="RefSeq" id="WP_090360326.1">
    <property type="nucleotide sequence ID" value="NZ_FMUB01000008.1"/>
</dbReference>
<accession>A0A1G4WNM2</accession>
<evidence type="ECO:0000256" key="1">
    <source>
        <dbReference type="SAM" id="Phobius"/>
    </source>
</evidence>
<dbReference type="STRING" id="1502745.SAMN02799620_04124"/>
<name>A0A1G4WNM2_9MYCO</name>
<reference evidence="3" key="1">
    <citation type="submission" date="2016-10" db="EMBL/GenBank/DDBJ databases">
        <authorList>
            <person name="Varghese N."/>
            <person name="Submissions S."/>
        </authorList>
    </citation>
    <scope>NUCLEOTIDE SEQUENCE [LARGE SCALE GENOMIC DNA]</scope>
    <source>
        <strain evidence="3">UNC267MFSha1.1M11</strain>
    </source>
</reference>
<feature type="transmembrane region" description="Helical" evidence="1">
    <location>
        <begin position="84"/>
        <end position="102"/>
    </location>
</feature>
<dbReference type="Proteomes" id="UP000199707">
    <property type="component" value="Unassembled WGS sequence"/>
</dbReference>
<feature type="transmembrane region" description="Helical" evidence="1">
    <location>
        <begin position="54"/>
        <end position="77"/>
    </location>
</feature>
<evidence type="ECO:0000313" key="2">
    <source>
        <dbReference type="EMBL" id="SCX26405.1"/>
    </source>
</evidence>